<sequence length="283" mass="32649">MESKSEIWSLSIEKTISEIESEICEKKENVDVEEAHETIMRATRSLLKTLNISRSTQEYLTGLDLRLAQSLNEKYVLIDGFRQNIEEKIHSLENRVDVPPKALEGLVGRYNVVKEKMAIRQAVYRRLITATKEYYRQSNLADLCDLASDTHNQYYRQSNLADLCDLASDTHNRLFHLDSEIKLNHDLRQILESVSKSIYLIKVSPHLTNNQKADPIANELDNLERDAIFNDALRQLAHAMDMIDKANDESTVEITETMSETTFDDTDKTIYRAPTPVRKQFLI</sequence>
<dbReference type="Proteomes" id="UP000887576">
    <property type="component" value="Unplaced"/>
</dbReference>
<proteinExistence type="predicted"/>
<name>A0AC34QGT3_9BILA</name>
<reference evidence="2" key="1">
    <citation type="submission" date="2022-11" db="UniProtKB">
        <authorList>
            <consortium name="WormBaseParasite"/>
        </authorList>
    </citation>
    <scope>IDENTIFICATION</scope>
</reference>
<protein>
    <submittedName>
        <fullName evidence="2">Uncharacterized protein</fullName>
    </submittedName>
</protein>
<accession>A0AC34QGT3</accession>
<dbReference type="WBParaSite" id="JU765_v2.g16187.t1">
    <property type="protein sequence ID" value="JU765_v2.g16187.t1"/>
    <property type="gene ID" value="JU765_v2.g16187"/>
</dbReference>
<organism evidence="1 2">
    <name type="scientific">Panagrolaimus sp. JU765</name>
    <dbReference type="NCBI Taxonomy" id="591449"/>
    <lineage>
        <taxon>Eukaryota</taxon>
        <taxon>Metazoa</taxon>
        <taxon>Ecdysozoa</taxon>
        <taxon>Nematoda</taxon>
        <taxon>Chromadorea</taxon>
        <taxon>Rhabditida</taxon>
        <taxon>Tylenchina</taxon>
        <taxon>Panagrolaimomorpha</taxon>
        <taxon>Panagrolaimoidea</taxon>
        <taxon>Panagrolaimidae</taxon>
        <taxon>Panagrolaimus</taxon>
    </lineage>
</organism>
<evidence type="ECO:0000313" key="2">
    <source>
        <dbReference type="WBParaSite" id="JU765_v2.g16187.t1"/>
    </source>
</evidence>
<evidence type="ECO:0000313" key="1">
    <source>
        <dbReference type="Proteomes" id="UP000887576"/>
    </source>
</evidence>